<dbReference type="InterPro" id="IPR011032">
    <property type="entry name" value="GroES-like_sf"/>
</dbReference>
<dbReference type="InterPro" id="IPR020843">
    <property type="entry name" value="ER"/>
</dbReference>
<dbReference type="Proteomes" id="UP001369815">
    <property type="component" value="Unassembled WGS sequence"/>
</dbReference>
<dbReference type="InterPro" id="IPR047122">
    <property type="entry name" value="Trans-enoyl_RdTase-like"/>
</dbReference>
<evidence type="ECO:0000313" key="5">
    <source>
        <dbReference type="Proteomes" id="UP001369815"/>
    </source>
</evidence>
<comment type="caution">
    <text evidence="4">The sequence shown here is derived from an EMBL/GenBank/DDBJ whole genome shotgun (WGS) entry which is preliminary data.</text>
</comment>
<dbReference type="SMART" id="SM00829">
    <property type="entry name" value="PKS_ER"/>
    <property type="match status" value="1"/>
</dbReference>
<evidence type="ECO:0000313" key="4">
    <source>
        <dbReference type="EMBL" id="KAK6949075.1"/>
    </source>
</evidence>
<accession>A0AAX6M8U9</accession>
<dbReference type="SUPFAM" id="SSF50129">
    <property type="entry name" value="GroES-like"/>
    <property type="match status" value="1"/>
</dbReference>
<dbReference type="Pfam" id="PF08240">
    <property type="entry name" value="ADH_N"/>
    <property type="match status" value="1"/>
</dbReference>
<dbReference type="PANTHER" id="PTHR45348:SF2">
    <property type="entry name" value="ZINC-TYPE ALCOHOL DEHYDROGENASE-LIKE PROTEIN C2E1P3.01"/>
    <property type="match status" value="1"/>
</dbReference>
<protein>
    <recommendedName>
        <fullName evidence="3">Enoyl reductase (ER) domain-containing protein</fullName>
    </recommendedName>
</protein>
<dbReference type="SUPFAM" id="SSF51735">
    <property type="entry name" value="NAD(P)-binding Rossmann-fold domains"/>
    <property type="match status" value="1"/>
</dbReference>
<name>A0AAX6M8U9_9PEZI</name>
<dbReference type="PANTHER" id="PTHR45348">
    <property type="entry name" value="HYPOTHETICAL OXIDOREDUCTASE (EUROFUNG)"/>
    <property type="match status" value="1"/>
</dbReference>
<dbReference type="InterPro" id="IPR013154">
    <property type="entry name" value="ADH-like_N"/>
</dbReference>
<evidence type="ECO:0000256" key="2">
    <source>
        <dbReference type="ARBA" id="ARBA00023002"/>
    </source>
</evidence>
<dbReference type="Gene3D" id="3.40.50.720">
    <property type="entry name" value="NAD(P)-binding Rossmann-like Domain"/>
    <property type="match status" value="1"/>
</dbReference>
<evidence type="ECO:0000259" key="3">
    <source>
        <dbReference type="SMART" id="SM00829"/>
    </source>
</evidence>
<dbReference type="AlphaFoldDB" id="A0AAX6M8U9"/>
<keyword evidence="2" id="KW-0560">Oxidoreductase</keyword>
<comment type="similarity">
    <text evidence="1">Belongs to the zinc-containing alcohol dehydrogenase family.</text>
</comment>
<sequence length="342" mass="36563">MATHLAAFLPEKGQPIEVREKQTLKPGPEELLIDVKAIALNPIDWKQRDFGFAIANYPAVIGSDISGVVLEAGSNVSATFKPGTRVTAFAPTFFAQGAPDYGAFQQRPIIPATNAAPIPEYLSFKEAAVLPMAYATTWAGWSTIGVPRTTSYSPSDKQGLLVWGGSSSVGSAVIQSAKLLGFTVYATASAKHHEYVKSLGASKVFDYKEPNVEDAIIKAGKEDGLTFQYGYDAVGATQSCQTILKALKGDGTARLASAPHPNPDAPTIEGVEAKFVAAAVDENARKEQFSFIFNTWLKERLEKREIVPSPRIQVVEGGLHGINKGLDILKAGVSATKLVLEL</sequence>
<reference evidence="4 5" key="1">
    <citation type="journal article" date="2024" name="Front Chem Biol">
        <title>Unveiling the potential of Daldinia eschscholtzii MFLUCC 19-0629 through bioactivity and bioinformatics studies for enhanced sustainable agriculture production.</title>
        <authorList>
            <person name="Brooks S."/>
            <person name="Weaver J.A."/>
            <person name="Klomchit A."/>
            <person name="Alharthi S.A."/>
            <person name="Onlamun T."/>
            <person name="Nurani R."/>
            <person name="Vong T.K."/>
            <person name="Alberti F."/>
            <person name="Greco C."/>
        </authorList>
    </citation>
    <scope>NUCLEOTIDE SEQUENCE [LARGE SCALE GENOMIC DNA]</scope>
    <source>
        <strain evidence="4">MFLUCC 19-0629</strain>
    </source>
</reference>
<dbReference type="EMBL" id="JBANMG010000009">
    <property type="protein sequence ID" value="KAK6949075.1"/>
    <property type="molecule type" value="Genomic_DNA"/>
</dbReference>
<evidence type="ECO:0000256" key="1">
    <source>
        <dbReference type="ARBA" id="ARBA00008072"/>
    </source>
</evidence>
<dbReference type="CDD" id="cd08249">
    <property type="entry name" value="enoyl_reductase_like"/>
    <property type="match status" value="1"/>
</dbReference>
<gene>
    <name evidence="4" type="ORF">Daesc_009148</name>
</gene>
<dbReference type="Pfam" id="PF00107">
    <property type="entry name" value="ADH_zinc_N"/>
    <property type="match status" value="1"/>
</dbReference>
<proteinExistence type="inferred from homology"/>
<dbReference type="Gene3D" id="3.90.180.10">
    <property type="entry name" value="Medium-chain alcohol dehydrogenases, catalytic domain"/>
    <property type="match status" value="1"/>
</dbReference>
<feature type="domain" description="Enoyl reductase (ER)" evidence="3">
    <location>
        <begin position="13"/>
        <end position="340"/>
    </location>
</feature>
<keyword evidence="5" id="KW-1185">Reference proteome</keyword>
<organism evidence="4 5">
    <name type="scientific">Daldinia eschscholtzii</name>
    <dbReference type="NCBI Taxonomy" id="292717"/>
    <lineage>
        <taxon>Eukaryota</taxon>
        <taxon>Fungi</taxon>
        <taxon>Dikarya</taxon>
        <taxon>Ascomycota</taxon>
        <taxon>Pezizomycotina</taxon>
        <taxon>Sordariomycetes</taxon>
        <taxon>Xylariomycetidae</taxon>
        <taxon>Xylariales</taxon>
        <taxon>Hypoxylaceae</taxon>
        <taxon>Daldinia</taxon>
    </lineage>
</organism>
<dbReference type="InterPro" id="IPR036291">
    <property type="entry name" value="NAD(P)-bd_dom_sf"/>
</dbReference>
<dbReference type="GO" id="GO:0016651">
    <property type="term" value="F:oxidoreductase activity, acting on NAD(P)H"/>
    <property type="evidence" value="ECO:0007669"/>
    <property type="project" value="InterPro"/>
</dbReference>
<dbReference type="InterPro" id="IPR013149">
    <property type="entry name" value="ADH-like_C"/>
</dbReference>